<evidence type="ECO:0000313" key="3">
    <source>
        <dbReference type="Proteomes" id="UP001152320"/>
    </source>
</evidence>
<accession>A0A9Q0YFU0</accession>
<comment type="caution">
    <text evidence="2">The sequence shown here is derived from an EMBL/GenBank/DDBJ whole genome shotgun (WGS) entry which is preliminary data.</text>
</comment>
<evidence type="ECO:0000256" key="1">
    <source>
        <dbReference type="SAM" id="MobiDB-lite"/>
    </source>
</evidence>
<reference evidence="2" key="1">
    <citation type="submission" date="2021-10" db="EMBL/GenBank/DDBJ databases">
        <title>Tropical sea cucumber genome reveals ecological adaptation and Cuvierian tubules defense mechanism.</title>
        <authorList>
            <person name="Chen T."/>
        </authorList>
    </citation>
    <scope>NUCLEOTIDE SEQUENCE</scope>
    <source>
        <strain evidence="2">Nanhai2018</strain>
        <tissue evidence="2">Muscle</tissue>
    </source>
</reference>
<feature type="region of interest" description="Disordered" evidence="1">
    <location>
        <begin position="222"/>
        <end position="241"/>
    </location>
</feature>
<proteinExistence type="predicted"/>
<protein>
    <submittedName>
        <fullName evidence="2">Uncharacterized protein</fullName>
    </submittedName>
</protein>
<dbReference type="EMBL" id="JAIZAY010000021">
    <property type="protein sequence ID" value="KAJ8021953.1"/>
    <property type="molecule type" value="Genomic_DNA"/>
</dbReference>
<dbReference type="Proteomes" id="UP001152320">
    <property type="component" value="Chromosome 21"/>
</dbReference>
<gene>
    <name evidence="2" type="ORF">HOLleu_39300</name>
</gene>
<dbReference type="AlphaFoldDB" id="A0A9Q0YFU0"/>
<organism evidence="2 3">
    <name type="scientific">Holothuria leucospilota</name>
    <name type="common">Black long sea cucumber</name>
    <name type="synonym">Mertensiothuria leucospilota</name>
    <dbReference type="NCBI Taxonomy" id="206669"/>
    <lineage>
        <taxon>Eukaryota</taxon>
        <taxon>Metazoa</taxon>
        <taxon>Echinodermata</taxon>
        <taxon>Eleutherozoa</taxon>
        <taxon>Echinozoa</taxon>
        <taxon>Holothuroidea</taxon>
        <taxon>Aspidochirotacea</taxon>
        <taxon>Aspidochirotida</taxon>
        <taxon>Holothuriidae</taxon>
        <taxon>Holothuria</taxon>
    </lineage>
</organism>
<evidence type="ECO:0000313" key="2">
    <source>
        <dbReference type="EMBL" id="KAJ8021953.1"/>
    </source>
</evidence>
<keyword evidence="3" id="KW-1185">Reference proteome</keyword>
<name>A0A9Q0YFU0_HOLLE</name>
<feature type="compositionally biased region" description="Basic and acidic residues" evidence="1">
    <location>
        <begin position="229"/>
        <end position="241"/>
    </location>
</feature>
<sequence>MATNTGRYNAWFDEPRDSKRYEMSMTLFFHNTEFCGIGKDEVGLFVVKNGVLNPQNKNISFLKRYRTHDVKYTGVLQSWKTPLKAKGKWQLSDSPRVTGTWGMVLQGSPSHGALPHPEHPTRSKWEEWGHNILQWVPIPFVATSWDGGASLFYALTGNAAKAKERLCDMGVDAAFDVLCLATGGGSELVLGAEHEALRGGEIIAREAEEATSRRSSTATIDFNPLADTELERTGMERTDRTKRFESVAVHGAEPPSRRTTRVTEVPPRGTLGVAETYGYLSNNRIPIAKKVEANHIPPFDTTVGTIYDIGKRELPALTTEYELHQGMNRTFGTTAGSNEAKDLRLGIKEMLQTEDMPGALKARILVDYAFWHKIEFYEKGLRDLLDLHTRIRRSDGRPFLSISEYHEMNQWLTDQVNRFREYRHQGKIVQYETEVFNDILDLISRKMGADTRLYSAWFYDPRFSKKFDVRMILFIHDSEFYGSGKDKFGSFSIINGVMNLQNKKISFLKRYCSHDVDYNGVLRSWKTLLEAKGTWKLSDFPDITGTWGMVLEGSPDQPARST</sequence>